<dbReference type="Pfam" id="PF10342">
    <property type="entry name" value="Kre9_KNH"/>
    <property type="match status" value="1"/>
</dbReference>
<gene>
    <name evidence="3" type="ORF">BP6252_01955</name>
</gene>
<dbReference type="PANTHER" id="PTHR40633">
    <property type="entry name" value="MATRIX PROTEIN, PUTATIVE (AFU_ORTHOLOGUE AFUA_8G05410)-RELATED"/>
    <property type="match status" value="1"/>
</dbReference>
<sequence>MRLDVLLLTGTALGLARAAIFTNIHFVGITAGQPFDITFTKADGPVTIELMSGDMYNLQLIQTLATDVSGEHFSWVPTGELCVNYYSLRITDKSGIPNYSASFPLTLDHKFTADGDCSQGAVSPVTGPALALALRDDMEISTGLMSSDTVLLQTKTLLWEGSTFISTRAVVMPATATRTRSSSPS</sequence>
<keyword evidence="4" id="KW-1185">Reference proteome</keyword>
<organism evidence="3 4">
    <name type="scientific">Coleophoma cylindrospora</name>
    <dbReference type="NCBI Taxonomy" id="1849047"/>
    <lineage>
        <taxon>Eukaryota</taxon>
        <taxon>Fungi</taxon>
        <taxon>Dikarya</taxon>
        <taxon>Ascomycota</taxon>
        <taxon>Pezizomycotina</taxon>
        <taxon>Leotiomycetes</taxon>
        <taxon>Helotiales</taxon>
        <taxon>Dermateaceae</taxon>
        <taxon>Coleophoma</taxon>
    </lineage>
</organism>
<name>A0A3D8SDF2_9HELO</name>
<accession>A0A3D8SDF2</accession>
<dbReference type="InterPro" id="IPR018466">
    <property type="entry name" value="Kre9/Knh1-like_N"/>
</dbReference>
<protein>
    <recommendedName>
        <fullName evidence="2">Yeast cell wall synthesis Kre9/Knh1-like N-terminal domain-containing protein</fullName>
    </recommendedName>
</protein>
<proteinExistence type="predicted"/>
<dbReference type="AlphaFoldDB" id="A0A3D8SDF2"/>
<comment type="caution">
    <text evidence="3">The sequence shown here is derived from an EMBL/GenBank/DDBJ whole genome shotgun (WGS) entry which is preliminary data.</text>
</comment>
<keyword evidence="1" id="KW-0732">Signal</keyword>
<feature type="domain" description="Yeast cell wall synthesis Kre9/Knh1-like N-terminal" evidence="2">
    <location>
        <begin position="29"/>
        <end position="104"/>
    </location>
</feature>
<dbReference type="PANTHER" id="PTHR40633:SF1">
    <property type="entry name" value="GPI ANCHORED SERINE-THREONINE RICH PROTEIN (AFU_ORTHOLOGUE AFUA_1G03630)"/>
    <property type="match status" value="1"/>
</dbReference>
<evidence type="ECO:0000313" key="4">
    <source>
        <dbReference type="Proteomes" id="UP000256645"/>
    </source>
</evidence>
<dbReference type="Proteomes" id="UP000256645">
    <property type="component" value="Unassembled WGS sequence"/>
</dbReference>
<evidence type="ECO:0000256" key="1">
    <source>
        <dbReference type="ARBA" id="ARBA00022729"/>
    </source>
</evidence>
<evidence type="ECO:0000259" key="2">
    <source>
        <dbReference type="Pfam" id="PF10342"/>
    </source>
</evidence>
<reference evidence="3 4" key="1">
    <citation type="journal article" date="2018" name="IMA Fungus">
        <title>IMA Genome-F 9: Draft genome sequence of Annulohypoxylon stygium, Aspergillus mulundensis, Berkeleyomyces basicola (syn. Thielaviopsis basicola), Ceratocystis smalleyi, two Cercospora beticola strains, Coleophoma cylindrospora, Fusarium fracticaudum, Phialophora cf. hyalina, and Morchella septimelata.</title>
        <authorList>
            <person name="Wingfield B.D."/>
            <person name="Bills G.F."/>
            <person name="Dong Y."/>
            <person name="Huang W."/>
            <person name="Nel W.J."/>
            <person name="Swalarsk-Parry B.S."/>
            <person name="Vaghefi N."/>
            <person name="Wilken P.M."/>
            <person name="An Z."/>
            <person name="de Beer Z.W."/>
            <person name="De Vos L."/>
            <person name="Chen L."/>
            <person name="Duong T.A."/>
            <person name="Gao Y."/>
            <person name="Hammerbacher A."/>
            <person name="Kikkert J.R."/>
            <person name="Li Y."/>
            <person name="Li H."/>
            <person name="Li K."/>
            <person name="Li Q."/>
            <person name="Liu X."/>
            <person name="Ma X."/>
            <person name="Naidoo K."/>
            <person name="Pethybridge S.J."/>
            <person name="Sun J."/>
            <person name="Steenkamp E.T."/>
            <person name="van der Nest M.A."/>
            <person name="van Wyk S."/>
            <person name="Wingfield M.J."/>
            <person name="Xiong C."/>
            <person name="Yue Q."/>
            <person name="Zhang X."/>
        </authorList>
    </citation>
    <scope>NUCLEOTIDE SEQUENCE [LARGE SCALE GENOMIC DNA]</scope>
    <source>
        <strain evidence="3 4">BP6252</strain>
    </source>
</reference>
<evidence type="ECO:0000313" key="3">
    <source>
        <dbReference type="EMBL" id="RDW84365.1"/>
    </source>
</evidence>
<dbReference type="STRING" id="1849047.A0A3D8SDF2"/>
<dbReference type="EMBL" id="PDLM01000002">
    <property type="protein sequence ID" value="RDW84365.1"/>
    <property type="molecule type" value="Genomic_DNA"/>
</dbReference>
<dbReference type="InterPro" id="IPR052982">
    <property type="entry name" value="SRP1/TIP1-like"/>
</dbReference>
<dbReference type="OrthoDB" id="5589325at2759"/>